<dbReference type="OrthoDB" id="3682124at2"/>
<organism evidence="1 2">
    <name type="scientific">Fluviicoccus keumensis</name>
    <dbReference type="NCBI Taxonomy" id="1435465"/>
    <lineage>
        <taxon>Bacteria</taxon>
        <taxon>Pseudomonadati</taxon>
        <taxon>Pseudomonadota</taxon>
        <taxon>Gammaproteobacteria</taxon>
        <taxon>Moraxellales</taxon>
        <taxon>Moraxellaceae</taxon>
        <taxon>Fluviicoccus</taxon>
    </lineage>
</organism>
<proteinExistence type="predicted"/>
<dbReference type="RefSeq" id="WP_130415475.1">
    <property type="nucleotide sequence ID" value="NZ_SHKX01000016.1"/>
</dbReference>
<dbReference type="AlphaFoldDB" id="A0A4Q7YJ92"/>
<accession>A0A4Q7YJ92</accession>
<protein>
    <submittedName>
        <fullName evidence="1">Uncharacterized protein</fullName>
    </submittedName>
</protein>
<reference evidence="1 2" key="1">
    <citation type="submission" date="2019-02" db="EMBL/GenBank/DDBJ databases">
        <title>Genomic Encyclopedia of Type Strains, Phase IV (KMG-IV): sequencing the most valuable type-strain genomes for metagenomic binning, comparative biology and taxonomic classification.</title>
        <authorList>
            <person name="Goeker M."/>
        </authorList>
    </citation>
    <scope>NUCLEOTIDE SEQUENCE [LARGE SCALE GENOMIC DNA]</scope>
    <source>
        <strain evidence="1 2">DSM 105135</strain>
    </source>
</reference>
<gene>
    <name evidence="1" type="ORF">EV700_3107</name>
</gene>
<name>A0A4Q7YJ92_9GAMM</name>
<dbReference type="EMBL" id="SHKX01000016">
    <property type="protein sequence ID" value="RZU36894.1"/>
    <property type="molecule type" value="Genomic_DNA"/>
</dbReference>
<dbReference type="Proteomes" id="UP000292423">
    <property type="component" value="Unassembled WGS sequence"/>
</dbReference>
<evidence type="ECO:0000313" key="1">
    <source>
        <dbReference type="EMBL" id="RZU36894.1"/>
    </source>
</evidence>
<keyword evidence="2" id="KW-1185">Reference proteome</keyword>
<comment type="caution">
    <text evidence="1">The sequence shown here is derived from an EMBL/GenBank/DDBJ whole genome shotgun (WGS) entry which is preliminary data.</text>
</comment>
<evidence type="ECO:0000313" key="2">
    <source>
        <dbReference type="Proteomes" id="UP000292423"/>
    </source>
</evidence>
<sequence length="154" mass="16988">MGIDALVFCDCLEKGCLRRPPRPEWQVYVQEDGCRECASTEPRLLAAFGNWHETACAHDYGILIHRRLDLPATSPFRQALADAGDRLGLVRRLLCSGDHDSGCLDMPLVGRLAEELKWLRQSLPAHPAAEAGSLLQRLEELAATALAVSKPLVF</sequence>